<dbReference type="PANTHER" id="PTHR35698:SF2">
    <property type="entry name" value="DNA-BINDING PROTEIN RHL1"/>
    <property type="match status" value="1"/>
</dbReference>
<dbReference type="AlphaFoldDB" id="A0A1S4CPR2"/>
<dbReference type="PaxDb" id="4097-A0A1S4CPR2"/>
<keyword evidence="2" id="KW-1185">Reference proteome</keyword>
<evidence type="ECO:0000313" key="2">
    <source>
        <dbReference type="Proteomes" id="UP000790787"/>
    </source>
</evidence>
<proteinExistence type="predicted"/>
<dbReference type="STRING" id="4097.A0A1S4CPR2"/>
<evidence type="ECO:0000256" key="1">
    <source>
        <dbReference type="SAM" id="MobiDB-lite"/>
    </source>
</evidence>
<accession>A0A1S4CPR2</accession>
<reference evidence="2" key="1">
    <citation type="journal article" date="2014" name="Nat. Commun.">
        <title>The tobacco genome sequence and its comparison with those of tomato and potato.</title>
        <authorList>
            <person name="Sierro N."/>
            <person name="Battey J.N."/>
            <person name="Ouadi S."/>
            <person name="Bakaher N."/>
            <person name="Bovet L."/>
            <person name="Willig A."/>
            <person name="Goepfert S."/>
            <person name="Peitsch M.C."/>
            <person name="Ivanov N.V."/>
        </authorList>
    </citation>
    <scope>NUCLEOTIDE SEQUENCE [LARGE SCALE GENOMIC DNA]</scope>
</reference>
<feature type="region of interest" description="Disordered" evidence="1">
    <location>
        <begin position="331"/>
        <end position="393"/>
    </location>
</feature>
<dbReference type="GeneID" id="107821159"/>
<dbReference type="PANTHER" id="PTHR35698">
    <property type="entry name" value="DNA-BINDING PROTEIN RHL1"/>
    <property type="match status" value="1"/>
</dbReference>
<feature type="region of interest" description="Disordered" evidence="1">
    <location>
        <begin position="186"/>
        <end position="283"/>
    </location>
</feature>
<protein>
    <submittedName>
        <fullName evidence="3">DNA-binding protein RHL1 isoform X1</fullName>
    </submittedName>
</protein>
<name>A0A1S4CPR2_TOBAC</name>
<sequence length="393" mass="43083">MARGGKKAAAAAANVEANPDMVEKKRLKKLAISKQMLSENPSRVRTSALSPSKTVIKHHGKDILRKSQRKNRFLFSFPGLLAPVSGGKIGELKDLGTKNPILYLDFPQGQMKLFGTIVYPENRYLTLQFSRGGKNVVCEDYFDNMIVFSDAWWIGRKDENPEEARLEFPKELNVQEKLECDFKGGAGATSVKKRSSGECEVKHVEQLSPEHEQEENISESQNDSKELVELTPTRRSARAAGKKINFAEASSGDDLTDNGAETSEDEEKSGMDHSTKNFCDIPFDDTVARGQVAERVRAAAESASKSKESSRTKQNSLVQATISTLFKKVDKVVSPARVSQRKTTKSTNKGTSSTGCGSTVSDHVGTSQGEDDIEEFSSSSKDADEASDEDWAA</sequence>
<dbReference type="RefSeq" id="XP_016503055.1">
    <property type="nucleotide sequence ID" value="XM_016647569.2"/>
</dbReference>
<feature type="compositionally biased region" description="Low complexity" evidence="1">
    <location>
        <begin position="345"/>
        <end position="361"/>
    </location>
</feature>
<dbReference type="GO" id="GO:0003677">
    <property type="term" value="F:DNA binding"/>
    <property type="evidence" value="ECO:0007669"/>
    <property type="project" value="UniProtKB-KW"/>
</dbReference>
<keyword evidence="3" id="KW-0238">DNA-binding</keyword>
<gene>
    <name evidence="3" type="primary">LOC107821159</name>
</gene>
<dbReference type="RefSeq" id="XP_016503055.1">
    <property type="nucleotide sequence ID" value="XM_016647569.1"/>
</dbReference>
<dbReference type="GO" id="GO:0042023">
    <property type="term" value="P:DNA endoreduplication"/>
    <property type="evidence" value="ECO:0007669"/>
    <property type="project" value="InterPro"/>
</dbReference>
<dbReference type="InterPro" id="IPR038859">
    <property type="entry name" value="RHL1"/>
</dbReference>
<organism evidence="2 3">
    <name type="scientific">Nicotiana tabacum</name>
    <name type="common">Common tobacco</name>
    <dbReference type="NCBI Taxonomy" id="4097"/>
    <lineage>
        <taxon>Eukaryota</taxon>
        <taxon>Viridiplantae</taxon>
        <taxon>Streptophyta</taxon>
        <taxon>Embryophyta</taxon>
        <taxon>Tracheophyta</taxon>
        <taxon>Spermatophyta</taxon>
        <taxon>Magnoliopsida</taxon>
        <taxon>eudicotyledons</taxon>
        <taxon>Gunneridae</taxon>
        <taxon>Pentapetalae</taxon>
        <taxon>asterids</taxon>
        <taxon>lamiids</taxon>
        <taxon>Solanales</taxon>
        <taxon>Solanaceae</taxon>
        <taxon>Nicotianoideae</taxon>
        <taxon>Nicotianeae</taxon>
        <taxon>Nicotiana</taxon>
    </lineage>
</organism>
<dbReference type="KEGG" id="nta:107821159"/>
<evidence type="ECO:0000313" key="3">
    <source>
        <dbReference type="RefSeq" id="XP_016503055.1"/>
    </source>
</evidence>
<dbReference type="OrthoDB" id="568248at2759"/>
<feature type="region of interest" description="Disordered" evidence="1">
    <location>
        <begin position="295"/>
        <end position="318"/>
    </location>
</feature>
<feature type="compositionally biased region" description="Basic and acidic residues" evidence="1">
    <location>
        <begin position="195"/>
        <end position="211"/>
    </location>
</feature>
<reference evidence="3" key="2">
    <citation type="submission" date="2025-08" db="UniProtKB">
        <authorList>
            <consortium name="RefSeq"/>
        </authorList>
    </citation>
    <scope>IDENTIFICATION</scope>
    <source>
        <tissue evidence="3">Leaf</tissue>
    </source>
</reference>
<dbReference type="Proteomes" id="UP000790787">
    <property type="component" value="Chromosome 6"/>
</dbReference>
<feature type="compositionally biased region" description="Basic and acidic residues" evidence="1">
    <location>
        <begin position="295"/>
        <end position="311"/>
    </location>
</feature>